<keyword evidence="3" id="KW-1185">Reference proteome</keyword>
<dbReference type="InterPro" id="IPR026115">
    <property type="entry name" value="NABC1"/>
</dbReference>
<feature type="compositionally biased region" description="Basic and acidic residues" evidence="1">
    <location>
        <begin position="463"/>
        <end position="484"/>
    </location>
</feature>
<feature type="compositionally biased region" description="Pro residues" evidence="1">
    <location>
        <begin position="310"/>
        <end position="320"/>
    </location>
</feature>
<feature type="compositionally biased region" description="Polar residues" evidence="1">
    <location>
        <begin position="45"/>
        <end position="63"/>
    </location>
</feature>
<dbReference type="Proteomes" id="UP001046870">
    <property type="component" value="Chromosome 8"/>
</dbReference>
<dbReference type="AlphaFoldDB" id="A0A9D3PZS7"/>
<dbReference type="PANTHER" id="PTHR15016">
    <property type="entry name" value="BREAST CARCINOMA-AMPLIFIED SEQUENCE 1"/>
    <property type="match status" value="1"/>
</dbReference>
<feature type="compositionally biased region" description="Basic and acidic residues" evidence="1">
    <location>
        <begin position="232"/>
        <end position="244"/>
    </location>
</feature>
<dbReference type="PANTHER" id="PTHR15016:SF6">
    <property type="entry name" value="BREAST CARCINOMA-AMPLIFIED SEQUENCE 1"/>
    <property type="match status" value="1"/>
</dbReference>
<evidence type="ECO:0000313" key="3">
    <source>
        <dbReference type="Proteomes" id="UP001046870"/>
    </source>
</evidence>
<feature type="compositionally biased region" description="Low complexity" evidence="1">
    <location>
        <begin position="245"/>
        <end position="256"/>
    </location>
</feature>
<dbReference type="GO" id="GO:0042552">
    <property type="term" value="P:myelination"/>
    <property type="evidence" value="ECO:0007669"/>
    <property type="project" value="TreeGrafter"/>
</dbReference>
<evidence type="ECO:0000313" key="2">
    <source>
        <dbReference type="EMBL" id="KAG7472058.1"/>
    </source>
</evidence>
<protein>
    <recommendedName>
        <fullName evidence="4">Breast carcinoma-amplified sequence 1</fullName>
    </recommendedName>
</protein>
<dbReference type="OrthoDB" id="8962384at2759"/>
<evidence type="ECO:0008006" key="4">
    <source>
        <dbReference type="Google" id="ProtNLM"/>
    </source>
</evidence>
<accession>A0A9D3PZS7</accession>
<sequence length="541" mass="56361">MGNEASHEIQGEHVQAKLQNGEPNGHALSISSEDTGEVVACEAAVQQNSEVPSSLLTKGTSPHQGRRLTAEPTSQSINPEQDTPTVPVPASNEEEPKEKARKKTNLFDKLLKKKNKDKTQEKPTVAECDSSAEVQEPPVEAPVIVSNGLHSEPGDAEESPAAAKEVPEGPSPNGAPAGSETLDADAESAHLEDTAVGESLVEESPVMNFFKTLVTPSKTPKEEGAPPAVSTEEVKVGGEPEGTAKAETSAAAVATAPAPPEPKDPRPAVKISVASPFSKLFKGKSSKEVQPATTTVAQELDASAAAKAATPPPPPPPPEPPKPEAKGEVAAKTVNSTQKEALKEAPKEPETSTKQKSTKGSPFLSLFHPTKAAASKEKTAEVPAAPDQPPKTEEKKSGKSIISLFKPKVLQRLHASAVQAASAYGNSTQARPGALSPEAKAKESTSAGAAVAVDAGQSVQAKVEPKPSAEAEKKVEVAHVDNRSVSEASQTGEDATVSVSKKLEKRNSIHMFFKSLGPKRLSDTGVQTDPVTITYPAEKAK</sequence>
<dbReference type="EMBL" id="JAFDVH010000008">
    <property type="protein sequence ID" value="KAG7472058.1"/>
    <property type="molecule type" value="Genomic_DNA"/>
</dbReference>
<reference evidence="2" key="1">
    <citation type="submission" date="2021-01" db="EMBL/GenBank/DDBJ databases">
        <authorList>
            <person name="Zahm M."/>
            <person name="Roques C."/>
            <person name="Cabau C."/>
            <person name="Klopp C."/>
            <person name="Donnadieu C."/>
            <person name="Jouanno E."/>
            <person name="Lampietro C."/>
            <person name="Louis A."/>
            <person name="Herpin A."/>
            <person name="Echchiki A."/>
            <person name="Berthelot C."/>
            <person name="Parey E."/>
            <person name="Roest-Crollius H."/>
            <person name="Braasch I."/>
            <person name="Postlethwait J."/>
            <person name="Bobe J."/>
            <person name="Montfort J."/>
            <person name="Bouchez O."/>
            <person name="Begum T."/>
            <person name="Mejri S."/>
            <person name="Adams A."/>
            <person name="Chen W.-J."/>
            <person name="Guiguen Y."/>
        </authorList>
    </citation>
    <scope>NUCLEOTIDE SEQUENCE</scope>
    <source>
        <strain evidence="2">YG-15Mar2019-1</strain>
        <tissue evidence="2">Brain</tissue>
    </source>
</reference>
<feature type="region of interest" description="Disordered" evidence="1">
    <location>
        <begin position="418"/>
        <end position="499"/>
    </location>
</feature>
<feature type="compositionally biased region" description="Basic and acidic residues" evidence="1">
    <location>
        <begin position="1"/>
        <end position="15"/>
    </location>
</feature>
<proteinExistence type="predicted"/>
<comment type="caution">
    <text evidence="2">The sequence shown here is derived from an EMBL/GenBank/DDBJ whole genome shotgun (WGS) entry which is preliminary data.</text>
</comment>
<feature type="compositionally biased region" description="Polar residues" evidence="1">
    <location>
        <begin position="485"/>
        <end position="499"/>
    </location>
</feature>
<organism evidence="2 3">
    <name type="scientific">Megalops atlanticus</name>
    <name type="common">Tarpon</name>
    <name type="synonym">Clupea gigantea</name>
    <dbReference type="NCBI Taxonomy" id="7932"/>
    <lineage>
        <taxon>Eukaryota</taxon>
        <taxon>Metazoa</taxon>
        <taxon>Chordata</taxon>
        <taxon>Craniata</taxon>
        <taxon>Vertebrata</taxon>
        <taxon>Euteleostomi</taxon>
        <taxon>Actinopterygii</taxon>
        <taxon>Neopterygii</taxon>
        <taxon>Teleostei</taxon>
        <taxon>Elopiformes</taxon>
        <taxon>Megalopidae</taxon>
        <taxon>Megalops</taxon>
    </lineage>
</organism>
<feature type="compositionally biased region" description="Basic and acidic residues" evidence="1">
    <location>
        <begin position="340"/>
        <end position="353"/>
    </location>
</feature>
<evidence type="ECO:0000256" key="1">
    <source>
        <dbReference type="SAM" id="MobiDB-lite"/>
    </source>
</evidence>
<feature type="region of interest" description="Disordered" evidence="1">
    <location>
        <begin position="1"/>
        <end position="400"/>
    </location>
</feature>
<name>A0A9D3PZS7_MEGAT</name>
<feature type="compositionally biased region" description="Polar residues" evidence="1">
    <location>
        <begin position="71"/>
        <end position="84"/>
    </location>
</feature>
<gene>
    <name evidence="2" type="ORF">MATL_G00104520</name>
</gene>